<organism evidence="1 2">
    <name type="scientific">Oedothorax gibbosus</name>
    <dbReference type="NCBI Taxonomy" id="931172"/>
    <lineage>
        <taxon>Eukaryota</taxon>
        <taxon>Metazoa</taxon>
        <taxon>Ecdysozoa</taxon>
        <taxon>Arthropoda</taxon>
        <taxon>Chelicerata</taxon>
        <taxon>Arachnida</taxon>
        <taxon>Araneae</taxon>
        <taxon>Araneomorphae</taxon>
        <taxon>Entelegynae</taxon>
        <taxon>Araneoidea</taxon>
        <taxon>Linyphiidae</taxon>
        <taxon>Erigoninae</taxon>
        <taxon>Oedothorax</taxon>
    </lineage>
</organism>
<dbReference type="Proteomes" id="UP000827092">
    <property type="component" value="Unassembled WGS sequence"/>
</dbReference>
<sequence>MNDYHHRDFRGPTRLPLSSFNVLETLSSKSLQFPSRYLFAIGITEVVALGGVYHPIKVALPSNSDSKRCIRIEPSSYGPRTHFGPTATVEGT</sequence>
<comment type="caution">
    <text evidence="1">The sequence shown here is derived from an EMBL/GenBank/DDBJ whole genome shotgun (WGS) entry which is preliminary data.</text>
</comment>
<dbReference type="AlphaFoldDB" id="A0AAV6TCU3"/>
<evidence type="ECO:0000313" key="2">
    <source>
        <dbReference type="Proteomes" id="UP000827092"/>
    </source>
</evidence>
<accession>A0AAV6TCU3</accession>
<dbReference type="EMBL" id="JAFNEN010006908">
    <property type="protein sequence ID" value="KAG8155725.1"/>
    <property type="molecule type" value="Genomic_DNA"/>
</dbReference>
<gene>
    <name evidence="1" type="ORF">JTE90_026911</name>
</gene>
<proteinExistence type="predicted"/>
<protein>
    <submittedName>
        <fullName evidence="1">Uncharacterized protein</fullName>
    </submittedName>
</protein>
<name>A0AAV6TCU3_9ARAC</name>
<reference evidence="1 2" key="1">
    <citation type="journal article" date="2022" name="Nat. Ecol. Evol.">
        <title>A masculinizing supergene underlies an exaggerated male reproductive morph in a spider.</title>
        <authorList>
            <person name="Hendrickx F."/>
            <person name="De Corte Z."/>
            <person name="Sonet G."/>
            <person name="Van Belleghem S.M."/>
            <person name="Kostlbacher S."/>
            <person name="Vangestel C."/>
        </authorList>
    </citation>
    <scope>NUCLEOTIDE SEQUENCE [LARGE SCALE GENOMIC DNA]</scope>
    <source>
        <strain evidence="1">W744_W776</strain>
    </source>
</reference>
<evidence type="ECO:0000313" key="1">
    <source>
        <dbReference type="EMBL" id="KAG8155725.1"/>
    </source>
</evidence>
<keyword evidence="2" id="KW-1185">Reference proteome</keyword>